<name>A0AA47E5P0_9GAMM</name>
<feature type="transmembrane region" description="Helical" evidence="1">
    <location>
        <begin position="68"/>
        <end position="98"/>
    </location>
</feature>
<dbReference type="AlphaFoldDB" id="A0AA47E5P0"/>
<organism evidence="2 3">
    <name type="scientific">Stutzerimonas frequens</name>
    <dbReference type="NCBI Taxonomy" id="2968969"/>
    <lineage>
        <taxon>Bacteria</taxon>
        <taxon>Pseudomonadati</taxon>
        <taxon>Pseudomonadota</taxon>
        <taxon>Gammaproteobacteria</taxon>
        <taxon>Pseudomonadales</taxon>
        <taxon>Pseudomonadaceae</taxon>
        <taxon>Stutzerimonas</taxon>
    </lineage>
</organism>
<dbReference type="RefSeq" id="WP_063543273.1">
    <property type="nucleotide sequence ID" value="NZ_CP045416.1"/>
</dbReference>
<keyword evidence="1" id="KW-0472">Membrane</keyword>
<gene>
    <name evidence="2" type="ORF">OSV15_10715</name>
</gene>
<evidence type="ECO:0000256" key="1">
    <source>
        <dbReference type="SAM" id="Phobius"/>
    </source>
</evidence>
<keyword evidence="1" id="KW-1133">Transmembrane helix</keyword>
<feature type="transmembrane region" description="Helical" evidence="1">
    <location>
        <begin position="34"/>
        <end position="56"/>
    </location>
</feature>
<keyword evidence="1" id="KW-0812">Transmembrane</keyword>
<proteinExistence type="predicted"/>
<evidence type="ECO:0000313" key="2">
    <source>
        <dbReference type="EMBL" id="WAE54592.1"/>
    </source>
</evidence>
<protein>
    <submittedName>
        <fullName evidence="2">Uncharacterized protein</fullName>
    </submittedName>
</protein>
<accession>A0AA47E5P0</accession>
<evidence type="ECO:0000313" key="3">
    <source>
        <dbReference type="Proteomes" id="UP001164632"/>
    </source>
</evidence>
<dbReference type="EMBL" id="CP113257">
    <property type="protein sequence ID" value="WAE54592.1"/>
    <property type="molecule type" value="Genomic_DNA"/>
</dbReference>
<dbReference type="Proteomes" id="UP001164632">
    <property type="component" value="Chromosome"/>
</dbReference>
<reference evidence="2" key="1">
    <citation type="submission" date="2022-11" db="EMBL/GenBank/DDBJ databases">
        <title>Genomic of Pseudomonas TF18.</title>
        <authorList>
            <person name="Liu T."/>
        </authorList>
    </citation>
    <scope>NUCLEOTIDE SEQUENCE</scope>
    <source>
        <strain evidence="2">TF18</strain>
    </source>
</reference>
<sequence length="103" mass="10667">MNDAALVTLAALAVTSMLVRVVPAFVRFPLSARGIHLVGQVMPMAVFVNLAVYVVYSEISHSPIAGGPALMAVAVLALHGRVGLTGSTLLAAALYYLLGTYLA</sequence>